<dbReference type="GO" id="GO:0005737">
    <property type="term" value="C:cytoplasm"/>
    <property type="evidence" value="ECO:0007669"/>
    <property type="project" value="TreeGrafter"/>
</dbReference>
<proteinExistence type="predicted"/>
<evidence type="ECO:0000313" key="1">
    <source>
        <dbReference type="EMBL" id="KAA1109892.1"/>
    </source>
</evidence>
<dbReference type="InterPro" id="IPR023214">
    <property type="entry name" value="HAD_sf"/>
</dbReference>
<dbReference type="Proteomes" id="UP000324748">
    <property type="component" value="Unassembled WGS sequence"/>
</dbReference>
<dbReference type="OrthoDB" id="413953at2759"/>
<evidence type="ECO:0000313" key="2">
    <source>
        <dbReference type="Proteomes" id="UP000324748"/>
    </source>
</evidence>
<dbReference type="Pfam" id="PF13242">
    <property type="entry name" value="Hydrolase_like"/>
    <property type="match status" value="1"/>
</dbReference>
<dbReference type="PANTHER" id="PTHR19288">
    <property type="entry name" value="4-NITROPHENYLPHOSPHATASE-RELATED"/>
    <property type="match status" value="1"/>
</dbReference>
<gene>
    <name evidence="1" type="ORF">PGT21_001879</name>
</gene>
<accession>A0A5B0Q9Y4</accession>
<sequence>MIPHKLEPSRSCMIGDRLDTDIAFGINGSLSTLLVLTGVITRADISQPQAK</sequence>
<dbReference type="GO" id="GO:0004035">
    <property type="term" value="F:alkaline phosphatase activity"/>
    <property type="evidence" value="ECO:0007669"/>
    <property type="project" value="TreeGrafter"/>
</dbReference>
<reference evidence="1 2" key="1">
    <citation type="submission" date="2019-05" db="EMBL/GenBank/DDBJ databases">
        <title>Emergence of the Ug99 lineage of the wheat stem rust pathogen through somatic hybridization.</title>
        <authorList>
            <person name="Li F."/>
            <person name="Upadhyaya N.M."/>
            <person name="Sperschneider J."/>
            <person name="Matny O."/>
            <person name="Nguyen-Phuc H."/>
            <person name="Mago R."/>
            <person name="Raley C."/>
            <person name="Miller M.E."/>
            <person name="Silverstein K.A.T."/>
            <person name="Henningsen E."/>
            <person name="Hirsch C.D."/>
            <person name="Visser B."/>
            <person name="Pretorius Z.A."/>
            <person name="Steffenson B.J."/>
            <person name="Schwessinger B."/>
            <person name="Dodds P.N."/>
            <person name="Figueroa M."/>
        </authorList>
    </citation>
    <scope>NUCLEOTIDE SEQUENCE [LARGE SCALE GENOMIC DNA]</scope>
    <source>
        <strain evidence="1">21-0</strain>
    </source>
</reference>
<protein>
    <submittedName>
        <fullName evidence="1">Uncharacterized protein</fullName>
    </submittedName>
</protein>
<comment type="caution">
    <text evidence="1">The sequence shown here is derived from an EMBL/GenBank/DDBJ whole genome shotgun (WGS) entry which is preliminary data.</text>
</comment>
<dbReference type="EMBL" id="VSWC01000027">
    <property type="protein sequence ID" value="KAA1109892.1"/>
    <property type="molecule type" value="Genomic_DNA"/>
</dbReference>
<dbReference type="Gene3D" id="3.40.50.1000">
    <property type="entry name" value="HAD superfamily/HAD-like"/>
    <property type="match status" value="1"/>
</dbReference>
<keyword evidence="2" id="KW-1185">Reference proteome</keyword>
<dbReference type="PANTHER" id="PTHR19288:SF46">
    <property type="entry name" value="HALOACID DEHALOGENASE-LIKE HYDROLASE DOMAIN-CONTAINING PROTEIN 2"/>
    <property type="match status" value="1"/>
</dbReference>
<name>A0A5B0Q9Y4_PUCGR</name>
<dbReference type="AlphaFoldDB" id="A0A5B0Q9Y4"/>
<dbReference type="GO" id="GO:0008967">
    <property type="term" value="F:phosphoglycolate phosphatase activity"/>
    <property type="evidence" value="ECO:0007669"/>
    <property type="project" value="TreeGrafter"/>
</dbReference>
<organism evidence="1 2">
    <name type="scientific">Puccinia graminis f. sp. tritici</name>
    <dbReference type="NCBI Taxonomy" id="56615"/>
    <lineage>
        <taxon>Eukaryota</taxon>
        <taxon>Fungi</taxon>
        <taxon>Dikarya</taxon>
        <taxon>Basidiomycota</taxon>
        <taxon>Pucciniomycotina</taxon>
        <taxon>Pucciniomycetes</taxon>
        <taxon>Pucciniales</taxon>
        <taxon>Pucciniaceae</taxon>
        <taxon>Puccinia</taxon>
    </lineage>
</organism>
<dbReference type="InterPro" id="IPR036412">
    <property type="entry name" value="HAD-like_sf"/>
</dbReference>
<dbReference type="SUPFAM" id="SSF56784">
    <property type="entry name" value="HAD-like"/>
    <property type="match status" value="1"/>
</dbReference>